<evidence type="ECO:0000313" key="1">
    <source>
        <dbReference type="EMBL" id="RVU89145.1"/>
    </source>
</evidence>
<dbReference type="InterPro" id="IPR024508">
    <property type="entry name" value="DUF3226"/>
</dbReference>
<accession>A0AA94F1V4</accession>
<protein>
    <submittedName>
        <fullName evidence="1">Uncharacterized protein</fullName>
    </submittedName>
</protein>
<comment type="caution">
    <text evidence="1">The sequence shown here is derived from an EMBL/GenBank/DDBJ whole genome shotgun (WGS) entry which is preliminary data.</text>
</comment>
<name>A0AA94F1V4_9FLAO</name>
<reference evidence="1" key="1">
    <citation type="submission" date="2018-12" db="EMBL/GenBank/DDBJ databases">
        <title>Draft genome sequence of Flaovobacterium columnare BGFS27 isolated from channel catfish in Alabama.</title>
        <authorList>
            <person name="Cai W."/>
            <person name="Arias C."/>
        </authorList>
    </citation>
    <scope>NUCLEOTIDE SEQUENCE [LARGE SCALE GENOMIC DNA]</scope>
    <source>
        <strain evidence="1">BGFS27</strain>
    </source>
</reference>
<dbReference type="RefSeq" id="WP_127821764.1">
    <property type="nucleotide sequence ID" value="NZ_RWGX02000014.1"/>
</dbReference>
<organism evidence="1">
    <name type="scientific">Flavobacterium columnare</name>
    <dbReference type="NCBI Taxonomy" id="996"/>
    <lineage>
        <taxon>Bacteria</taxon>
        <taxon>Pseudomonadati</taxon>
        <taxon>Bacteroidota</taxon>
        <taxon>Flavobacteriia</taxon>
        <taxon>Flavobacteriales</taxon>
        <taxon>Flavobacteriaceae</taxon>
        <taxon>Flavobacterium</taxon>
    </lineage>
</organism>
<gene>
    <name evidence="1" type="ORF">EJB19_03175</name>
</gene>
<proteinExistence type="predicted"/>
<dbReference type="Pfam" id="PF11536">
    <property type="entry name" value="DUF3226"/>
    <property type="match status" value="1"/>
</dbReference>
<dbReference type="AlphaFoldDB" id="A0AA94F1V4"/>
<sequence length="208" mass="24512">MKNYGQNKIFVEGKSDKLFIDFLLSEYFKIEDEKVVVSVGGKDNLKNQPDLLDTKRIDEKAKNLVVFDTDTLKNEGGREAKIKFINQIADSLNVKFELFLLPFDNEIEGMLEDLLQTLFDDKLMFFDECWDNMIDCFKKTEIVNLNIPAQKAKIFSKIDLFEKHKVEKWKTRPEEYNFTDKGIWNINFQNNPSLKKLITFIENNLFNE</sequence>
<dbReference type="EMBL" id="RWGX01000003">
    <property type="protein sequence ID" value="RVU89145.1"/>
    <property type="molecule type" value="Genomic_DNA"/>
</dbReference>